<organism evidence="1 2">
    <name type="scientific">Almyronema epifaneia S1</name>
    <dbReference type="NCBI Taxonomy" id="2991925"/>
    <lineage>
        <taxon>Bacteria</taxon>
        <taxon>Bacillati</taxon>
        <taxon>Cyanobacteriota</taxon>
        <taxon>Cyanophyceae</taxon>
        <taxon>Nodosilineales</taxon>
        <taxon>Nodosilineaceae</taxon>
        <taxon>Almyronema</taxon>
        <taxon>Almyronema epifaneia</taxon>
    </lineage>
</organism>
<dbReference type="SUPFAM" id="SSF52266">
    <property type="entry name" value="SGNH hydrolase"/>
    <property type="match status" value="1"/>
</dbReference>
<dbReference type="Gene3D" id="3.40.50.1110">
    <property type="entry name" value="SGNH hydrolase"/>
    <property type="match status" value="1"/>
</dbReference>
<evidence type="ECO:0000313" key="2">
    <source>
        <dbReference type="Proteomes" id="UP001600165"/>
    </source>
</evidence>
<evidence type="ECO:0000313" key="1">
    <source>
        <dbReference type="EMBL" id="MFE4104990.1"/>
    </source>
</evidence>
<accession>A0ABW6IA04</accession>
<dbReference type="EMBL" id="JBHZOL010000009">
    <property type="protein sequence ID" value="MFE4104990.1"/>
    <property type="molecule type" value="Genomic_DNA"/>
</dbReference>
<dbReference type="Pfam" id="PF04914">
    <property type="entry name" value="DltD"/>
    <property type="match status" value="1"/>
</dbReference>
<reference evidence="1 2" key="1">
    <citation type="submission" date="2024-10" db="EMBL/GenBank/DDBJ databases">
        <authorList>
            <person name="Ratan Roy A."/>
            <person name="Morales Sandoval P.H."/>
            <person name="De Los Santos Villalobos S."/>
            <person name="Chakraborty S."/>
            <person name="Mukherjee J."/>
        </authorList>
    </citation>
    <scope>NUCLEOTIDE SEQUENCE [LARGE SCALE GENOMIC DNA]</scope>
    <source>
        <strain evidence="1 2">S1</strain>
    </source>
</reference>
<comment type="caution">
    <text evidence="1">The sequence shown here is derived from an EMBL/GenBank/DDBJ whole genome shotgun (WGS) entry which is preliminary data.</text>
</comment>
<gene>
    <name evidence="1" type="ORF">ACFVKH_01785</name>
</gene>
<proteinExistence type="predicted"/>
<keyword evidence="2" id="KW-1185">Reference proteome</keyword>
<dbReference type="InterPro" id="IPR006998">
    <property type="entry name" value="DltD"/>
</dbReference>
<dbReference type="Proteomes" id="UP001600165">
    <property type="component" value="Unassembled WGS sequence"/>
</dbReference>
<sequence length="174" mass="19716">AFLAGEKPTFADDNPLLVPTQPLDAHGFLALEQRFDPNTYYQRFPRILGQYDADYSRFDLSGLQTQSLGSLAAFARSQQKPLIFINLPLTQDYLDPTRLRRERQFQTYLQQQSQAQGFGLIDLMQQWPTQNGYFADPSHLNRHGAAAIAQQLTTRADIPWTVLAQSAAETAARR</sequence>
<name>A0ABW6IA04_9CYAN</name>
<feature type="non-terminal residue" evidence="1">
    <location>
        <position position="1"/>
    </location>
</feature>
<dbReference type="RefSeq" id="WP_377960826.1">
    <property type="nucleotide sequence ID" value="NZ_JBHZOL010000009.1"/>
</dbReference>
<dbReference type="InterPro" id="IPR036514">
    <property type="entry name" value="SGNH_hydro_sf"/>
</dbReference>
<protein>
    <submittedName>
        <fullName evidence="1">D-alanyl-lipoteichoic acid biosynthesis protein DltD</fullName>
    </submittedName>
</protein>